<name>A0AAV2HWS3_LYMST</name>
<keyword evidence="6" id="KW-0256">Endoplasmic reticulum</keyword>
<feature type="region of interest" description="Disordered" evidence="11">
    <location>
        <begin position="478"/>
        <end position="497"/>
    </location>
</feature>
<evidence type="ECO:0000256" key="3">
    <source>
        <dbReference type="ARBA" id="ARBA00022676"/>
    </source>
</evidence>
<comment type="catalytic activity">
    <reaction evidence="9">
        <text>L-seryl-[EGF-like domain protein] + UDP-alpha-D-glucose = 3-O-(beta-D-glucosyl)-L-seryl-[EGF-like domain protein] + UDP + H(+)</text>
        <dbReference type="Rhea" id="RHEA:58116"/>
        <dbReference type="Rhea" id="RHEA-COMP:14610"/>
        <dbReference type="Rhea" id="RHEA-COMP:16010"/>
        <dbReference type="ChEBI" id="CHEBI:15378"/>
        <dbReference type="ChEBI" id="CHEBI:29999"/>
        <dbReference type="ChEBI" id="CHEBI:58223"/>
        <dbReference type="ChEBI" id="CHEBI:58885"/>
        <dbReference type="ChEBI" id="CHEBI:140576"/>
    </reaction>
</comment>
<dbReference type="EMBL" id="CAXITT010000308">
    <property type="protein sequence ID" value="CAL1538654.1"/>
    <property type="molecule type" value="Genomic_DNA"/>
</dbReference>
<organism evidence="14 15">
    <name type="scientific">Lymnaea stagnalis</name>
    <name type="common">Great pond snail</name>
    <name type="synonym">Helix stagnalis</name>
    <dbReference type="NCBI Taxonomy" id="6523"/>
    <lineage>
        <taxon>Eukaryota</taxon>
        <taxon>Metazoa</taxon>
        <taxon>Spiralia</taxon>
        <taxon>Lophotrochozoa</taxon>
        <taxon>Mollusca</taxon>
        <taxon>Gastropoda</taxon>
        <taxon>Heterobranchia</taxon>
        <taxon>Euthyneura</taxon>
        <taxon>Panpulmonata</taxon>
        <taxon>Hygrophila</taxon>
        <taxon>Lymnaeoidea</taxon>
        <taxon>Lymnaeidae</taxon>
        <taxon>Lymnaea</taxon>
    </lineage>
</organism>
<feature type="domain" description="Glycosyl transferase CAP10" evidence="13">
    <location>
        <begin position="221"/>
        <end position="465"/>
    </location>
</feature>
<evidence type="ECO:0000259" key="13">
    <source>
        <dbReference type="SMART" id="SM00672"/>
    </source>
</evidence>
<dbReference type="InterPro" id="IPR014756">
    <property type="entry name" value="Ig_E-set"/>
</dbReference>
<sequence length="497" mass="57477">MLSRTLLVLIIFYLSNAVDVSVKKSRVWGPGLSADFLVPVRYFYIQLVNKDGSNVTDSVGDKAVSVSIVPGNGAPLRVWTQVLDRHDGSYIARYRLYNTASDLQINVQYNGKHIASSPYRLRGNVYHETCDCPHQSAEEWAQAVGCPATYPQIQQDLQHFRSVDMTKVAKEAVERFNQRGQHSLCHYKVIANKVSRKCYGDHVGFKMFGDAILLSLSRKMFLPDFEFFLNLGDWPLEDRRPDQNPLPIFSWCGSEGTRDIVLPTYDITEATLEMMGRISLDMFSTQANTGPKWPNKTAVAFWRGRDSRQERLHLVELSLKNPGMIDARLTNMFFFPKDEKKYGELVKHISFFDFFKYKYQLNIDGTVAAYRFPYLLAGDSAIFKQESEYYEHFYKELEPNIHYIPLKHDLSDVLEKLKWAKDHDEEVQQIAQNGQQYARENLNPDDILCYHVRAFQHYAKLLKKKPKSVKDFELVQQPEEKMSCSCSKAQKTKHEEL</sequence>
<feature type="chain" id="PRO_5043864337" description="Glycosyl transferase CAP10 domain-containing protein" evidence="12">
    <location>
        <begin position="18"/>
        <end position="497"/>
    </location>
</feature>
<evidence type="ECO:0000256" key="9">
    <source>
        <dbReference type="ARBA" id="ARBA00049246"/>
    </source>
</evidence>
<evidence type="ECO:0000313" key="15">
    <source>
        <dbReference type="Proteomes" id="UP001497497"/>
    </source>
</evidence>
<dbReference type="Gene3D" id="2.60.40.10">
    <property type="entry name" value="Immunoglobulins"/>
    <property type="match status" value="1"/>
</dbReference>
<dbReference type="SUPFAM" id="SSF81296">
    <property type="entry name" value="E set domains"/>
    <property type="match status" value="1"/>
</dbReference>
<dbReference type="Proteomes" id="UP001497497">
    <property type="component" value="Unassembled WGS sequence"/>
</dbReference>
<dbReference type="PANTHER" id="PTHR12203">
    <property type="entry name" value="KDEL LYS-ASP-GLU-LEU CONTAINING - RELATED"/>
    <property type="match status" value="1"/>
</dbReference>
<comment type="catalytic activity">
    <reaction evidence="8">
        <text>L-seryl-[EGF-like domain protein] + UDP-alpha-D-xylose = 3-O-(beta-D-xylosyl)-L-seryl-[EGF-like domain protein] + UDP + H(+)</text>
        <dbReference type="Rhea" id="RHEA:62016"/>
        <dbReference type="Rhea" id="RHEA-COMP:16010"/>
        <dbReference type="Rhea" id="RHEA-COMP:16011"/>
        <dbReference type="ChEBI" id="CHEBI:15378"/>
        <dbReference type="ChEBI" id="CHEBI:29999"/>
        <dbReference type="ChEBI" id="CHEBI:57632"/>
        <dbReference type="ChEBI" id="CHEBI:58223"/>
        <dbReference type="ChEBI" id="CHEBI:132085"/>
    </reaction>
</comment>
<comment type="similarity">
    <text evidence="2">Belongs to the KDELC family.</text>
</comment>
<dbReference type="GO" id="GO:0046527">
    <property type="term" value="F:glucosyltransferase activity"/>
    <property type="evidence" value="ECO:0007669"/>
    <property type="project" value="TreeGrafter"/>
</dbReference>
<evidence type="ECO:0000256" key="10">
    <source>
        <dbReference type="PROSITE-ProRule" id="PRU00087"/>
    </source>
</evidence>
<evidence type="ECO:0000256" key="7">
    <source>
        <dbReference type="ARBA" id="ARBA00023180"/>
    </source>
</evidence>
<evidence type="ECO:0000256" key="12">
    <source>
        <dbReference type="SAM" id="SignalP"/>
    </source>
</evidence>
<dbReference type="SMART" id="SM00557">
    <property type="entry name" value="IG_FLMN"/>
    <property type="match status" value="1"/>
</dbReference>
<evidence type="ECO:0000313" key="14">
    <source>
        <dbReference type="EMBL" id="CAL1538654.1"/>
    </source>
</evidence>
<dbReference type="InterPro" id="IPR013783">
    <property type="entry name" value="Ig-like_fold"/>
</dbReference>
<dbReference type="Pfam" id="PF00630">
    <property type="entry name" value="Filamin"/>
    <property type="match status" value="1"/>
</dbReference>
<protein>
    <recommendedName>
        <fullName evidence="13">Glycosyl transferase CAP10 domain-containing protein</fullName>
    </recommendedName>
</protein>
<dbReference type="InterPro" id="IPR051091">
    <property type="entry name" value="O-Glucosyltr/Glycosyltrsf_90"/>
</dbReference>
<dbReference type="FunFam" id="2.60.40.10:FF:000419">
    <property type="entry name" value="KDEL (Lys-Asp-Glu-Leu) containing 1"/>
    <property type="match status" value="1"/>
</dbReference>
<gene>
    <name evidence="14" type="ORF">GSLYS_00012475001</name>
</gene>
<dbReference type="Pfam" id="PF05686">
    <property type="entry name" value="Glyco_transf_90"/>
    <property type="match status" value="1"/>
</dbReference>
<proteinExistence type="inferred from homology"/>
<evidence type="ECO:0000256" key="4">
    <source>
        <dbReference type="ARBA" id="ARBA00022679"/>
    </source>
</evidence>
<keyword evidence="15" id="KW-1185">Reference proteome</keyword>
<dbReference type="PROSITE" id="PS50194">
    <property type="entry name" value="FILAMIN_REPEAT"/>
    <property type="match status" value="1"/>
</dbReference>
<dbReference type="InterPro" id="IPR017868">
    <property type="entry name" value="Filamin/ABP280_repeat-like"/>
</dbReference>
<evidence type="ECO:0000256" key="5">
    <source>
        <dbReference type="ARBA" id="ARBA00022729"/>
    </source>
</evidence>
<reference evidence="14 15" key="1">
    <citation type="submission" date="2024-04" db="EMBL/GenBank/DDBJ databases">
        <authorList>
            <consortium name="Genoscope - CEA"/>
            <person name="William W."/>
        </authorList>
    </citation>
    <scope>NUCLEOTIDE SEQUENCE [LARGE SCALE GENOMIC DNA]</scope>
</reference>
<dbReference type="GO" id="GO:0012505">
    <property type="term" value="C:endomembrane system"/>
    <property type="evidence" value="ECO:0007669"/>
    <property type="project" value="TreeGrafter"/>
</dbReference>
<feature type="signal peptide" evidence="12">
    <location>
        <begin position="1"/>
        <end position="17"/>
    </location>
</feature>
<evidence type="ECO:0000256" key="6">
    <source>
        <dbReference type="ARBA" id="ARBA00022824"/>
    </source>
</evidence>
<dbReference type="InterPro" id="IPR006598">
    <property type="entry name" value="CAP10"/>
</dbReference>
<dbReference type="InterPro" id="IPR001298">
    <property type="entry name" value="Filamin/ABP280_rpt"/>
</dbReference>
<dbReference type="SMART" id="SM00672">
    <property type="entry name" value="CAP10"/>
    <property type="match status" value="1"/>
</dbReference>
<accession>A0AAV2HWS3</accession>
<evidence type="ECO:0000256" key="2">
    <source>
        <dbReference type="ARBA" id="ARBA00006063"/>
    </source>
</evidence>
<keyword evidence="3" id="KW-0328">Glycosyltransferase</keyword>
<keyword evidence="5 12" id="KW-0732">Signal</keyword>
<dbReference type="AlphaFoldDB" id="A0AAV2HWS3"/>
<keyword evidence="7" id="KW-0325">Glycoprotein</keyword>
<comment type="pathway">
    <text evidence="1">Protein modification; protein glycosylation.</text>
</comment>
<evidence type="ECO:0000256" key="11">
    <source>
        <dbReference type="SAM" id="MobiDB-lite"/>
    </source>
</evidence>
<evidence type="ECO:0000256" key="8">
    <source>
        <dbReference type="ARBA" id="ARBA00047553"/>
    </source>
</evidence>
<evidence type="ECO:0000256" key="1">
    <source>
        <dbReference type="ARBA" id="ARBA00004922"/>
    </source>
</evidence>
<comment type="caution">
    <text evidence="14">The sequence shown here is derived from an EMBL/GenBank/DDBJ whole genome shotgun (WGS) entry which is preliminary data.</text>
</comment>
<feature type="repeat" description="Filamin" evidence="10">
    <location>
        <begin position="17"/>
        <end position="123"/>
    </location>
</feature>
<dbReference type="PANTHER" id="PTHR12203:SF122">
    <property type="entry name" value="GLYCOSYL TRANSFERASE CAP10 DOMAIN-CONTAINING PROTEIN"/>
    <property type="match status" value="1"/>
</dbReference>
<keyword evidence="4" id="KW-0808">Transferase</keyword>